<dbReference type="Proteomes" id="UP000198619">
    <property type="component" value="Unassembled WGS sequence"/>
</dbReference>
<dbReference type="EMBL" id="FOKI01000004">
    <property type="protein sequence ID" value="SFA83405.1"/>
    <property type="molecule type" value="Genomic_DNA"/>
</dbReference>
<feature type="transmembrane region" description="Helical" evidence="1">
    <location>
        <begin position="155"/>
        <end position="174"/>
    </location>
</feature>
<keyword evidence="1" id="KW-1133">Transmembrane helix</keyword>
<gene>
    <name evidence="2" type="ORF">SAMN04488528_100422</name>
</gene>
<evidence type="ECO:0008006" key="4">
    <source>
        <dbReference type="Google" id="ProtNLM"/>
    </source>
</evidence>
<protein>
    <recommendedName>
        <fullName evidence="4">ABC-2 family transporter protein</fullName>
    </recommendedName>
</protein>
<evidence type="ECO:0000313" key="2">
    <source>
        <dbReference type="EMBL" id="SFA83405.1"/>
    </source>
</evidence>
<feature type="transmembrane region" description="Helical" evidence="1">
    <location>
        <begin position="91"/>
        <end position="111"/>
    </location>
</feature>
<evidence type="ECO:0000256" key="1">
    <source>
        <dbReference type="SAM" id="Phobius"/>
    </source>
</evidence>
<dbReference type="AlphaFoldDB" id="A0A1I0W3T1"/>
<sequence length="224" mass="25371">MENIINIIKYTLKELKNLYFVEVIILLISLFIGHFISIFTVGFEAIPIISIILTINLVNHMIEFSKQISRSKGGLLFLAPIKGYEFVISKILEFIISQGALVGLYSLGIAIFNSSFSEGSVLILVKILFGMISSYTFIILLILIYSTFFNKTKQVVICVIGTVVVGQWLADSIFEKLFNLIPYIYLRIGTVIEFNLFKIFIELCVVVALIFYGSLRLDKNKDII</sequence>
<feature type="transmembrane region" description="Helical" evidence="1">
    <location>
        <begin position="194"/>
        <end position="215"/>
    </location>
</feature>
<proteinExistence type="predicted"/>
<dbReference type="STRING" id="84698.SAMN04488528_100422"/>
<reference evidence="2 3" key="1">
    <citation type="submission" date="2016-10" db="EMBL/GenBank/DDBJ databases">
        <authorList>
            <person name="de Groot N.N."/>
        </authorList>
    </citation>
    <scope>NUCLEOTIDE SEQUENCE [LARGE SCALE GENOMIC DNA]</scope>
    <source>
        <strain evidence="2 3">DSM 12271</strain>
    </source>
</reference>
<keyword evidence="1" id="KW-0472">Membrane</keyword>
<keyword evidence="1" id="KW-0812">Transmembrane</keyword>
<feature type="transmembrane region" description="Helical" evidence="1">
    <location>
        <begin position="18"/>
        <end position="39"/>
    </location>
</feature>
<accession>A0A1I0W3T1</accession>
<dbReference type="RefSeq" id="WP_090038791.1">
    <property type="nucleotide sequence ID" value="NZ_FOKI01000004.1"/>
</dbReference>
<keyword evidence="3" id="KW-1185">Reference proteome</keyword>
<name>A0A1I0W3T1_9CLOT</name>
<dbReference type="OrthoDB" id="1909635at2"/>
<evidence type="ECO:0000313" key="3">
    <source>
        <dbReference type="Proteomes" id="UP000198619"/>
    </source>
</evidence>
<organism evidence="2 3">
    <name type="scientific">Clostridium frigidicarnis</name>
    <dbReference type="NCBI Taxonomy" id="84698"/>
    <lineage>
        <taxon>Bacteria</taxon>
        <taxon>Bacillati</taxon>
        <taxon>Bacillota</taxon>
        <taxon>Clostridia</taxon>
        <taxon>Eubacteriales</taxon>
        <taxon>Clostridiaceae</taxon>
        <taxon>Clostridium</taxon>
    </lineage>
</organism>
<feature type="transmembrane region" description="Helical" evidence="1">
    <location>
        <begin position="45"/>
        <end position="62"/>
    </location>
</feature>
<feature type="transmembrane region" description="Helical" evidence="1">
    <location>
        <begin position="123"/>
        <end position="148"/>
    </location>
</feature>